<dbReference type="CDD" id="cd06558">
    <property type="entry name" value="crotonase-like"/>
    <property type="match status" value="1"/>
</dbReference>
<evidence type="ECO:0000313" key="3">
    <source>
        <dbReference type="EMBL" id="QPP05218.1"/>
    </source>
</evidence>
<sequence length="262" mass="27331">MPQSHDVSSEELDCRIEGGVARLRLNRPAARNALNGALVDELDGRLALLDDDESVGAVVLAGAPPGFSAGSDVKELAGMTVADMARHEARTARVARSIQQLGTPVIAAVEGFALGGGFLLAVSCDLVVTTADARWHLPEVQLGWVPPWGLQALAARCGPVLTKRFSWGETSTTGADLHRLGVVEELAHSGGAESEALTIASRLAALPTAAVGATKHALADAVLAGAEVLDARANRMFAENCRTPEARTSLDRFAPTTAEESR</sequence>
<dbReference type="Pfam" id="PF00378">
    <property type="entry name" value="ECH_1"/>
    <property type="match status" value="1"/>
</dbReference>
<evidence type="ECO:0000256" key="2">
    <source>
        <dbReference type="RuleBase" id="RU003707"/>
    </source>
</evidence>
<proteinExistence type="inferred from homology"/>
<name>A0A7T1T2I7_9ACTN</name>
<dbReference type="SUPFAM" id="SSF52096">
    <property type="entry name" value="ClpP/crotonase"/>
    <property type="match status" value="1"/>
</dbReference>
<dbReference type="GO" id="GO:0016853">
    <property type="term" value="F:isomerase activity"/>
    <property type="evidence" value="ECO:0007669"/>
    <property type="project" value="UniProtKB-KW"/>
</dbReference>
<keyword evidence="4" id="KW-1185">Reference proteome</keyword>
<evidence type="ECO:0000313" key="4">
    <source>
        <dbReference type="Proteomes" id="UP000595046"/>
    </source>
</evidence>
<dbReference type="RefSeq" id="WP_197348721.1">
    <property type="nucleotide sequence ID" value="NZ_CP048882.1"/>
</dbReference>
<dbReference type="KEGG" id="sbat:G4Z16_01125"/>
<keyword evidence="3" id="KW-0413">Isomerase</keyword>
<dbReference type="Gene3D" id="3.90.226.10">
    <property type="entry name" value="2-enoyl-CoA Hydratase, Chain A, domain 1"/>
    <property type="match status" value="1"/>
</dbReference>
<organism evidence="3 4">
    <name type="scientific">Streptomyces bathyalis</name>
    <dbReference type="NCBI Taxonomy" id="2710756"/>
    <lineage>
        <taxon>Bacteria</taxon>
        <taxon>Bacillati</taxon>
        <taxon>Actinomycetota</taxon>
        <taxon>Actinomycetes</taxon>
        <taxon>Kitasatosporales</taxon>
        <taxon>Streptomycetaceae</taxon>
        <taxon>Streptomyces</taxon>
    </lineage>
</organism>
<dbReference type="AlphaFoldDB" id="A0A7T1T2I7"/>
<evidence type="ECO:0000256" key="1">
    <source>
        <dbReference type="ARBA" id="ARBA00005254"/>
    </source>
</evidence>
<comment type="similarity">
    <text evidence="1 2">Belongs to the enoyl-CoA hydratase/isomerase family.</text>
</comment>
<dbReference type="InterPro" id="IPR029045">
    <property type="entry name" value="ClpP/crotonase-like_dom_sf"/>
</dbReference>
<dbReference type="Proteomes" id="UP000595046">
    <property type="component" value="Chromosome"/>
</dbReference>
<dbReference type="InterPro" id="IPR001753">
    <property type="entry name" value="Enoyl-CoA_hydra/iso"/>
</dbReference>
<dbReference type="PROSITE" id="PS00166">
    <property type="entry name" value="ENOYL_COA_HYDRATASE"/>
    <property type="match status" value="1"/>
</dbReference>
<dbReference type="PANTHER" id="PTHR11941">
    <property type="entry name" value="ENOYL-COA HYDRATASE-RELATED"/>
    <property type="match status" value="1"/>
</dbReference>
<dbReference type="PANTHER" id="PTHR11941:SF54">
    <property type="entry name" value="ENOYL-COA HYDRATASE, MITOCHONDRIAL"/>
    <property type="match status" value="1"/>
</dbReference>
<reference evidence="4" key="1">
    <citation type="submission" date="2020-02" db="EMBL/GenBank/DDBJ databases">
        <title>Streptomyces sp. ASO4wet.</title>
        <authorList>
            <person name="Risdian C."/>
            <person name="Landwehr W."/>
            <person name="Schupp P."/>
            <person name="Wink J."/>
        </authorList>
    </citation>
    <scope>NUCLEOTIDE SEQUENCE [LARGE SCALE GENOMIC DNA]</scope>
    <source>
        <strain evidence="4">ASO4wet</strain>
    </source>
</reference>
<dbReference type="InterPro" id="IPR018376">
    <property type="entry name" value="Enoyl-CoA_hyd/isom_CS"/>
</dbReference>
<protein>
    <submittedName>
        <fullName evidence="3">Enoyl-CoA hydratase/isomerase family protein</fullName>
    </submittedName>
</protein>
<dbReference type="EMBL" id="CP048882">
    <property type="protein sequence ID" value="QPP05218.1"/>
    <property type="molecule type" value="Genomic_DNA"/>
</dbReference>
<dbReference type="GO" id="GO:0006635">
    <property type="term" value="P:fatty acid beta-oxidation"/>
    <property type="evidence" value="ECO:0007669"/>
    <property type="project" value="TreeGrafter"/>
</dbReference>
<accession>A0A7T1T2I7</accession>
<gene>
    <name evidence="3" type="ORF">G4Z16_01125</name>
</gene>